<organism evidence="2 3">
    <name type="scientific">Phytophthora fragariaefolia</name>
    <dbReference type="NCBI Taxonomy" id="1490495"/>
    <lineage>
        <taxon>Eukaryota</taxon>
        <taxon>Sar</taxon>
        <taxon>Stramenopiles</taxon>
        <taxon>Oomycota</taxon>
        <taxon>Peronosporomycetes</taxon>
        <taxon>Peronosporales</taxon>
        <taxon>Peronosporaceae</taxon>
        <taxon>Phytophthora</taxon>
    </lineage>
</organism>
<evidence type="ECO:0000256" key="1">
    <source>
        <dbReference type="SAM" id="MobiDB-lite"/>
    </source>
</evidence>
<comment type="caution">
    <text evidence="2">The sequence shown here is derived from an EMBL/GenBank/DDBJ whole genome shotgun (WGS) entry which is preliminary data.</text>
</comment>
<accession>A0A9W7D096</accession>
<name>A0A9W7D096_9STRA</name>
<feature type="region of interest" description="Disordered" evidence="1">
    <location>
        <begin position="1"/>
        <end position="31"/>
    </location>
</feature>
<evidence type="ECO:0000313" key="2">
    <source>
        <dbReference type="EMBL" id="GMF50145.1"/>
    </source>
</evidence>
<reference evidence="2" key="1">
    <citation type="submission" date="2023-04" db="EMBL/GenBank/DDBJ databases">
        <title>Phytophthora fragariaefolia NBRC 109709.</title>
        <authorList>
            <person name="Ichikawa N."/>
            <person name="Sato H."/>
            <person name="Tonouchi N."/>
        </authorList>
    </citation>
    <scope>NUCLEOTIDE SEQUENCE</scope>
    <source>
        <strain evidence="2">NBRC 109709</strain>
    </source>
</reference>
<dbReference type="EMBL" id="BSXT01002654">
    <property type="protein sequence ID" value="GMF50145.1"/>
    <property type="molecule type" value="Genomic_DNA"/>
</dbReference>
<gene>
    <name evidence="2" type="ORF">Pfra01_001994400</name>
</gene>
<feature type="compositionally biased region" description="Pro residues" evidence="1">
    <location>
        <begin position="21"/>
        <end position="30"/>
    </location>
</feature>
<keyword evidence="3" id="KW-1185">Reference proteome</keyword>
<sequence length="118" mass="13100">MRLGSLDEPTHTAAPTRMSPPQMPPQPQLRPLPIAQQDVKPSNFGLKMPKPRDLDWSGFSKFPGKETYAGVGAEFKSWGLRFLQRLGAVQQMSGGDWPEEFKILALSRKTGGYCPCLL</sequence>
<dbReference type="OrthoDB" id="125937at2759"/>
<protein>
    <submittedName>
        <fullName evidence="2">Unnamed protein product</fullName>
    </submittedName>
</protein>
<dbReference type="Proteomes" id="UP001165121">
    <property type="component" value="Unassembled WGS sequence"/>
</dbReference>
<evidence type="ECO:0000313" key="3">
    <source>
        <dbReference type="Proteomes" id="UP001165121"/>
    </source>
</evidence>
<dbReference type="AlphaFoldDB" id="A0A9W7D096"/>
<proteinExistence type="predicted"/>